<gene>
    <name evidence="1" type="ORF">GCU56_03315</name>
</gene>
<comment type="caution">
    <text evidence="1">The sequence shown here is derived from an EMBL/GenBank/DDBJ whole genome shotgun (WGS) entry which is preliminary data.</text>
</comment>
<dbReference type="AlphaFoldDB" id="A0A7K3VW79"/>
<dbReference type="Proteomes" id="UP000470246">
    <property type="component" value="Unassembled WGS sequence"/>
</dbReference>
<dbReference type="EMBL" id="JAAGWF010000004">
    <property type="protein sequence ID" value="NEK56899.1"/>
    <property type="molecule type" value="Genomic_DNA"/>
</dbReference>
<keyword evidence="2" id="KW-1185">Reference proteome</keyword>
<reference evidence="1 2" key="1">
    <citation type="submission" date="2020-02" db="EMBL/GenBank/DDBJ databases">
        <title>Geodermatophilus sabuli CPCC 205279 I12A-02694.</title>
        <authorList>
            <person name="Jiang Z."/>
        </authorList>
    </citation>
    <scope>NUCLEOTIDE SEQUENCE [LARGE SCALE GENOMIC DNA]</scope>
    <source>
        <strain evidence="1 2">I12A-02694</strain>
    </source>
</reference>
<sequence>MAGPVRSRLVPVLATGLLAGVLAGCGGEPGVEEAGATAPAAVPAAATDPATDLAEGLLPADAFGPGARVVPLTPDLLAGSGLPMGGLPGAGLPTDLTVTPQECADVLATLPTPDGDVPEFAAQVAVTGTSATVQALVAGPATADAVPTLQRAAAACSDATVEAPGHGSGTVVVTPVDLPEELGDDALGLALTATARTPDGRQVTLSGLVGLVPDGDRLVALATGDARGGPVDQAAFGALLTRAYETQAAALD</sequence>
<evidence type="ECO:0008006" key="3">
    <source>
        <dbReference type="Google" id="ProtNLM"/>
    </source>
</evidence>
<dbReference type="RefSeq" id="WP_163480092.1">
    <property type="nucleotide sequence ID" value="NZ_JAAGWF010000004.1"/>
</dbReference>
<evidence type="ECO:0000313" key="1">
    <source>
        <dbReference type="EMBL" id="NEK56899.1"/>
    </source>
</evidence>
<dbReference type="PROSITE" id="PS51257">
    <property type="entry name" value="PROKAR_LIPOPROTEIN"/>
    <property type="match status" value="1"/>
</dbReference>
<organism evidence="1 2">
    <name type="scientific">Geodermatophilus sabuli</name>
    <dbReference type="NCBI Taxonomy" id="1564158"/>
    <lineage>
        <taxon>Bacteria</taxon>
        <taxon>Bacillati</taxon>
        <taxon>Actinomycetota</taxon>
        <taxon>Actinomycetes</taxon>
        <taxon>Geodermatophilales</taxon>
        <taxon>Geodermatophilaceae</taxon>
        <taxon>Geodermatophilus</taxon>
    </lineage>
</organism>
<protein>
    <recommendedName>
        <fullName evidence="3">Sensor domain-containing protein</fullName>
    </recommendedName>
</protein>
<name>A0A7K3VW79_9ACTN</name>
<accession>A0A7K3VW79</accession>
<evidence type="ECO:0000313" key="2">
    <source>
        <dbReference type="Proteomes" id="UP000470246"/>
    </source>
</evidence>
<proteinExistence type="predicted"/>